<sequence>MIEGGPGARGDSRLSGGMVHFLNRGTARFLPVHPSARVATRSSAPLGSGCNVTLPFAFLFLFQVVNRSQCDLSATRQYRTRSSPL</sequence>
<accession>A0AAV7VP08</accession>
<gene>
    <name evidence="1" type="ORF">NDU88_006393</name>
</gene>
<proteinExistence type="predicted"/>
<evidence type="ECO:0000313" key="2">
    <source>
        <dbReference type="Proteomes" id="UP001066276"/>
    </source>
</evidence>
<dbReference type="Proteomes" id="UP001066276">
    <property type="component" value="Chromosome 2_1"/>
</dbReference>
<organism evidence="1 2">
    <name type="scientific">Pleurodeles waltl</name>
    <name type="common">Iberian ribbed newt</name>
    <dbReference type="NCBI Taxonomy" id="8319"/>
    <lineage>
        <taxon>Eukaryota</taxon>
        <taxon>Metazoa</taxon>
        <taxon>Chordata</taxon>
        <taxon>Craniata</taxon>
        <taxon>Vertebrata</taxon>
        <taxon>Euteleostomi</taxon>
        <taxon>Amphibia</taxon>
        <taxon>Batrachia</taxon>
        <taxon>Caudata</taxon>
        <taxon>Salamandroidea</taxon>
        <taxon>Salamandridae</taxon>
        <taxon>Pleurodelinae</taxon>
        <taxon>Pleurodeles</taxon>
    </lineage>
</organism>
<reference evidence="1" key="1">
    <citation type="journal article" date="2022" name="bioRxiv">
        <title>Sequencing and chromosome-scale assembly of the giantPleurodeles waltlgenome.</title>
        <authorList>
            <person name="Brown T."/>
            <person name="Elewa A."/>
            <person name="Iarovenko S."/>
            <person name="Subramanian E."/>
            <person name="Araus A.J."/>
            <person name="Petzold A."/>
            <person name="Susuki M."/>
            <person name="Suzuki K.-i.T."/>
            <person name="Hayashi T."/>
            <person name="Toyoda A."/>
            <person name="Oliveira C."/>
            <person name="Osipova E."/>
            <person name="Leigh N.D."/>
            <person name="Simon A."/>
            <person name="Yun M.H."/>
        </authorList>
    </citation>
    <scope>NUCLEOTIDE SEQUENCE</scope>
    <source>
        <strain evidence="1">20211129_DDA</strain>
        <tissue evidence="1">Liver</tissue>
    </source>
</reference>
<name>A0AAV7VP08_PLEWA</name>
<evidence type="ECO:0000313" key="1">
    <source>
        <dbReference type="EMBL" id="KAJ1202596.1"/>
    </source>
</evidence>
<comment type="caution">
    <text evidence="1">The sequence shown here is derived from an EMBL/GenBank/DDBJ whole genome shotgun (WGS) entry which is preliminary data.</text>
</comment>
<dbReference type="AlphaFoldDB" id="A0AAV7VP08"/>
<dbReference type="EMBL" id="JANPWB010000003">
    <property type="protein sequence ID" value="KAJ1202596.1"/>
    <property type="molecule type" value="Genomic_DNA"/>
</dbReference>
<keyword evidence="2" id="KW-1185">Reference proteome</keyword>
<protein>
    <submittedName>
        <fullName evidence="1">Uncharacterized protein</fullName>
    </submittedName>
</protein>